<dbReference type="OrthoDB" id="1681765at2759"/>
<evidence type="ECO:0000313" key="3">
    <source>
        <dbReference type="Proteomes" id="UP001153076"/>
    </source>
</evidence>
<proteinExistence type="predicted"/>
<dbReference type="EMBL" id="JAKOGI010000867">
    <property type="protein sequence ID" value="KAJ8429712.1"/>
    <property type="molecule type" value="Genomic_DNA"/>
</dbReference>
<sequence length="195" mass="22908">MVEAYLDEHVDIMQAFIANSASHPSKDTNKSWRMITGHPNLCREQFRVPGYLFTGLVQLMCSGHFIKVAEQVGICLYILSREVSYRETTERFQHSISTISKFFLEALEVLVMLSIDVIRPYHSLEEVSPEISNNGHYYRFFQVYNFVIMRKLLNSHTFFINLHPLKELIQVLVFILELCWSIRWTTYSSCSIRQE</sequence>
<dbReference type="Proteomes" id="UP001153076">
    <property type="component" value="Unassembled WGS sequence"/>
</dbReference>
<dbReference type="Pfam" id="PF26138">
    <property type="entry name" value="DUF8040"/>
    <property type="match status" value="1"/>
</dbReference>
<accession>A0A9Q1JRK2</accession>
<protein>
    <recommendedName>
        <fullName evidence="1">DUF8040 domain-containing protein</fullName>
    </recommendedName>
</protein>
<reference evidence="2" key="1">
    <citation type="submission" date="2022-04" db="EMBL/GenBank/DDBJ databases">
        <title>Carnegiea gigantea Genome sequencing and assembly v2.</title>
        <authorList>
            <person name="Copetti D."/>
            <person name="Sanderson M.J."/>
            <person name="Burquez A."/>
            <person name="Wojciechowski M.F."/>
        </authorList>
    </citation>
    <scope>NUCLEOTIDE SEQUENCE</scope>
    <source>
        <strain evidence="2">SGP5-SGP5p</strain>
        <tissue evidence="2">Aerial part</tissue>
    </source>
</reference>
<dbReference type="AlphaFoldDB" id="A0A9Q1JRK2"/>
<organism evidence="2 3">
    <name type="scientific">Carnegiea gigantea</name>
    <dbReference type="NCBI Taxonomy" id="171969"/>
    <lineage>
        <taxon>Eukaryota</taxon>
        <taxon>Viridiplantae</taxon>
        <taxon>Streptophyta</taxon>
        <taxon>Embryophyta</taxon>
        <taxon>Tracheophyta</taxon>
        <taxon>Spermatophyta</taxon>
        <taxon>Magnoliopsida</taxon>
        <taxon>eudicotyledons</taxon>
        <taxon>Gunneridae</taxon>
        <taxon>Pentapetalae</taxon>
        <taxon>Caryophyllales</taxon>
        <taxon>Cactineae</taxon>
        <taxon>Cactaceae</taxon>
        <taxon>Cactoideae</taxon>
        <taxon>Echinocereeae</taxon>
        <taxon>Carnegiea</taxon>
    </lineage>
</organism>
<comment type="caution">
    <text evidence="2">The sequence shown here is derived from an EMBL/GenBank/DDBJ whole genome shotgun (WGS) entry which is preliminary data.</text>
</comment>
<gene>
    <name evidence="2" type="ORF">Cgig2_004887</name>
</gene>
<keyword evidence="3" id="KW-1185">Reference proteome</keyword>
<evidence type="ECO:0000259" key="1">
    <source>
        <dbReference type="Pfam" id="PF26138"/>
    </source>
</evidence>
<evidence type="ECO:0000313" key="2">
    <source>
        <dbReference type="EMBL" id="KAJ8429712.1"/>
    </source>
</evidence>
<feature type="domain" description="DUF8040" evidence="1">
    <location>
        <begin position="34"/>
        <end position="111"/>
    </location>
</feature>
<name>A0A9Q1JRK2_9CARY</name>
<dbReference type="InterPro" id="IPR058353">
    <property type="entry name" value="DUF8040"/>
</dbReference>